<evidence type="ECO:0000313" key="10">
    <source>
        <dbReference type="EMBL" id="KAJ9177045.1"/>
    </source>
</evidence>
<evidence type="ECO:0000256" key="6">
    <source>
        <dbReference type="ARBA" id="ARBA00022553"/>
    </source>
</evidence>
<dbReference type="Gene3D" id="2.40.10.230">
    <property type="entry name" value="Probable tRNA pseudouridine synthase domain"/>
    <property type="match status" value="1"/>
</dbReference>
<feature type="compositionally biased region" description="Basic residues" evidence="9">
    <location>
        <begin position="737"/>
        <end position="747"/>
    </location>
</feature>
<comment type="subcellular location">
    <subcellularLocation>
        <location evidence="1">Nucleus</location>
    </subcellularLocation>
</comment>
<evidence type="ECO:0000256" key="5">
    <source>
        <dbReference type="ARBA" id="ARBA00022552"/>
    </source>
</evidence>
<dbReference type="SUPFAM" id="SSF50447">
    <property type="entry name" value="Translation proteins"/>
    <property type="match status" value="1"/>
</dbReference>
<protein>
    <recommendedName>
        <fullName evidence="3">H/ACA ribonucleoprotein complex non-core subunit NAF1</fullName>
    </recommendedName>
</protein>
<feature type="compositionally biased region" description="Polar residues" evidence="9">
    <location>
        <begin position="522"/>
        <end position="561"/>
    </location>
</feature>
<keyword evidence="11" id="KW-1185">Reference proteome</keyword>
<sequence length="760" mass="82524">MVECMPEPTIVEEDRHNQASKSKNLKDPLEDSKLTDLSFADSFLDFDSIKEFFEESSVSDTVSLDKSDFVNIDKGMEIGNNGLSIEPQSNPSFEELRQIVSCSKPIVDSLDKSDFGKIDKGMEMGDNGLSIEPQSNPSFEELRQIVNSSKAIVDGSGCIEEEMGRVSLVGVSSPICSDEKTVGNETEMGKVSLVAGSSSVFPDGSVVNSGVASDEMDIGNVNLPTGLSTDAGTGSHVNNVVNSDKDDRGSDSESASESSSSSDSSSDGDEEEEGKMSDEEENEEEEVEGEIEEGEIRNVNGEEMVGKNDDYEEEEDDGNKMVEWSETEFDDIDEEEEGDAVVLRGPIRSKNELTVLPPVPSVDATLQPHHQMQPVGAVLSIISAQVIVEGVEKHNPLNEGSILWITENRSPLGILDEIFGPVQYPYYMVRYNSESEVPAGICQGTLISFVSEFANHILGDKNLYKKGYDASGENDEELSDDAEFSDDEKEAEYRRMQKMSKRGMNYQTFGNKKTNRKKVNHRNSNWRNNTPSGQQTLMGVGQSIPNQNQHNKSSIGASMNKCSSSTIGHDFHSGSGFFPPFSSMAPTKGVFPSTDGVWVNGLPCSQSQNAVIPGGITANNISWPGQNQLLHPCQMPFQQQFNPSQGSLPNGLLPGGQINLSAGPLHWPGQNSFNLAAFGMGFQIQPARPTINTMNIGSQGMMSNGLHAEQNSNLQPPSVIPAVQSPQQFNLGASSSRGRKPYHHRGGSRFAGGRGQRLQN</sequence>
<feature type="compositionally biased region" description="Gly residues" evidence="9">
    <location>
        <begin position="749"/>
        <end position="760"/>
    </location>
</feature>
<keyword evidence="6" id="KW-0597">Phosphoprotein</keyword>
<dbReference type="InterPro" id="IPR040309">
    <property type="entry name" value="Naf1"/>
</dbReference>
<dbReference type="Pfam" id="PF04410">
    <property type="entry name" value="Gar1"/>
    <property type="match status" value="1"/>
</dbReference>
<feature type="compositionally biased region" description="Acidic residues" evidence="9">
    <location>
        <begin position="266"/>
        <end position="293"/>
    </location>
</feature>
<dbReference type="PANTHER" id="PTHR31633:SF1">
    <property type="entry name" value="H_ACA RIBONUCLEOPROTEIN COMPLEX NON-CORE SUBUNIT NAF1"/>
    <property type="match status" value="1"/>
</dbReference>
<evidence type="ECO:0000256" key="9">
    <source>
        <dbReference type="SAM" id="MobiDB-lite"/>
    </source>
</evidence>
<feature type="compositionally biased region" description="Low complexity" evidence="9">
    <location>
        <begin position="252"/>
        <end position="265"/>
    </location>
</feature>
<comment type="similarity">
    <text evidence="2">Belongs to the NAF1 family.</text>
</comment>
<dbReference type="EMBL" id="JARPOI010000007">
    <property type="protein sequence ID" value="KAJ9177045.1"/>
    <property type="molecule type" value="Genomic_DNA"/>
</dbReference>
<dbReference type="InterPro" id="IPR007504">
    <property type="entry name" value="H/ACA_rnp_Gar1/Naf1"/>
</dbReference>
<feature type="region of interest" description="Disordered" evidence="9">
    <location>
        <begin position="515"/>
        <end position="561"/>
    </location>
</feature>
<evidence type="ECO:0000256" key="4">
    <source>
        <dbReference type="ARBA" id="ARBA00022517"/>
    </source>
</evidence>
<dbReference type="InterPro" id="IPR038664">
    <property type="entry name" value="Gar1/Naf1_Cbf5-bd_sf"/>
</dbReference>
<keyword evidence="8" id="KW-0539">Nucleus</keyword>
<comment type="caution">
    <text evidence="10">The sequence shown here is derived from an EMBL/GenBank/DDBJ whole genome shotgun (WGS) entry which is preliminary data.</text>
</comment>
<dbReference type="InterPro" id="IPR009000">
    <property type="entry name" value="Transl_B-barrel_sf"/>
</dbReference>
<evidence type="ECO:0000256" key="8">
    <source>
        <dbReference type="ARBA" id="ARBA00023242"/>
    </source>
</evidence>
<dbReference type="PANTHER" id="PTHR31633">
    <property type="entry name" value="H/ACA RIBONUCLEOPROTEIN COMPLEX NON-CORE SUBUNIT NAF1"/>
    <property type="match status" value="1"/>
</dbReference>
<feature type="region of interest" description="Disordered" evidence="9">
    <location>
        <begin position="1"/>
        <end position="28"/>
    </location>
</feature>
<evidence type="ECO:0000313" key="11">
    <source>
        <dbReference type="Proteomes" id="UP001174677"/>
    </source>
</evidence>
<keyword evidence="5" id="KW-0698">rRNA processing</keyword>
<dbReference type="Proteomes" id="UP001174677">
    <property type="component" value="Chromosome 7"/>
</dbReference>
<reference evidence="10" key="1">
    <citation type="journal article" date="2023" name="Plant Biotechnol. J.">
        <title>Chromosome-level wild Hevea brasiliensis genome provides new tools for genomic-assisted breeding and valuable loci to elevate rubber yield.</title>
        <authorList>
            <person name="Cheng H."/>
            <person name="Song X."/>
            <person name="Hu Y."/>
            <person name="Wu T."/>
            <person name="Yang Q."/>
            <person name="An Z."/>
            <person name="Feng S."/>
            <person name="Deng Z."/>
            <person name="Wu W."/>
            <person name="Zeng X."/>
            <person name="Tu M."/>
            <person name="Wang X."/>
            <person name="Huang H."/>
        </authorList>
    </citation>
    <scope>NUCLEOTIDE SEQUENCE</scope>
    <source>
        <strain evidence="10">MT/VB/25A 57/8</strain>
    </source>
</reference>
<feature type="region of interest" description="Disordered" evidence="9">
    <location>
        <begin position="117"/>
        <end position="136"/>
    </location>
</feature>
<evidence type="ECO:0000256" key="7">
    <source>
        <dbReference type="ARBA" id="ARBA00022884"/>
    </source>
</evidence>
<keyword evidence="4" id="KW-0690">Ribosome biogenesis</keyword>
<organism evidence="10 11">
    <name type="scientific">Hevea brasiliensis</name>
    <name type="common">Para rubber tree</name>
    <name type="synonym">Siphonia brasiliensis</name>
    <dbReference type="NCBI Taxonomy" id="3981"/>
    <lineage>
        <taxon>Eukaryota</taxon>
        <taxon>Viridiplantae</taxon>
        <taxon>Streptophyta</taxon>
        <taxon>Embryophyta</taxon>
        <taxon>Tracheophyta</taxon>
        <taxon>Spermatophyta</taxon>
        <taxon>Magnoliopsida</taxon>
        <taxon>eudicotyledons</taxon>
        <taxon>Gunneridae</taxon>
        <taxon>Pentapetalae</taxon>
        <taxon>rosids</taxon>
        <taxon>fabids</taxon>
        <taxon>Malpighiales</taxon>
        <taxon>Euphorbiaceae</taxon>
        <taxon>Crotonoideae</taxon>
        <taxon>Micrandreae</taxon>
        <taxon>Hevea</taxon>
    </lineage>
</organism>
<keyword evidence="7" id="KW-0694">RNA-binding</keyword>
<evidence type="ECO:0000256" key="3">
    <source>
        <dbReference type="ARBA" id="ARBA00021438"/>
    </source>
</evidence>
<gene>
    <name evidence="10" type="ORF">P3X46_012299</name>
</gene>
<name>A0ABQ9MBX6_HEVBR</name>
<evidence type="ECO:0000256" key="2">
    <source>
        <dbReference type="ARBA" id="ARBA00009801"/>
    </source>
</evidence>
<proteinExistence type="inferred from homology"/>
<feature type="compositionally biased region" description="Polar residues" evidence="9">
    <location>
        <begin position="222"/>
        <end position="242"/>
    </location>
</feature>
<feature type="region of interest" description="Disordered" evidence="9">
    <location>
        <begin position="216"/>
        <end position="319"/>
    </location>
</feature>
<accession>A0ABQ9MBX6</accession>
<feature type="region of interest" description="Disordered" evidence="9">
    <location>
        <begin position="729"/>
        <end position="760"/>
    </location>
</feature>
<evidence type="ECO:0000256" key="1">
    <source>
        <dbReference type="ARBA" id="ARBA00004123"/>
    </source>
</evidence>